<proteinExistence type="predicted"/>
<keyword evidence="1" id="KW-0812">Transmembrane</keyword>
<gene>
    <name evidence="2" type="ORF">H1016_05600</name>
</gene>
<dbReference type="InterPro" id="IPR013373">
    <property type="entry name" value="Flagellin/pilin_N_arc"/>
</dbReference>
<evidence type="ECO:0000313" key="2">
    <source>
        <dbReference type="EMBL" id="HIK00978.1"/>
    </source>
</evidence>
<protein>
    <recommendedName>
        <fullName evidence="4">Archaeal Type IV pilin N-terminal domain-containing protein</fullName>
    </recommendedName>
</protein>
<keyword evidence="1" id="KW-0472">Membrane</keyword>
<organism evidence="2 3">
    <name type="scientific">Candidatus Naiadarchaeum limnaeum</name>
    <dbReference type="NCBI Taxonomy" id="2756139"/>
    <lineage>
        <taxon>Archaea</taxon>
        <taxon>Candidatus Undinarchaeota</taxon>
        <taxon>Candidatus Undinarchaeia</taxon>
        <taxon>Candidatus Naiadarchaeales</taxon>
        <taxon>Candidatus Naiadarchaeaceae</taxon>
        <taxon>Candidatus Naiadarchaeum</taxon>
    </lineage>
</organism>
<feature type="transmembrane region" description="Helical" evidence="1">
    <location>
        <begin position="12"/>
        <end position="33"/>
    </location>
</feature>
<dbReference type="Proteomes" id="UP000646946">
    <property type="component" value="Unassembled WGS sequence"/>
</dbReference>
<reference evidence="2 3" key="1">
    <citation type="journal article" name="Nat. Commun.">
        <title>Undinarchaeota illuminate DPANN phylogeny and the impact of gene transfer on archaeal evolution.</title>
        <authorList>
            <person name="Dombrowski N."/>
            <person name="Williams T.A."/>
            <person name="Sun J."/>
            <person name="Woodcroft B.J."/>
            <person name="Lee J.H."/>
            <person name="Minh B.Q."/>
            <person name="Rinke C."/>
            <person name="Spang A."/>
        </authorList>
    </citation>
    <scope>NUCLEOTIDE SEQUENCE [LARGE SCALE GENOMIC DNA]</scope>
    <source>
        <strain evidence="2">MAG_bin1129</strain>
    </source>
</reference>
<dbReference type="NCBIfam" id="TIGR02537">
    <property type="entry name" value="arch_flag_Nterm"/>
    <property type="match status" value="1"/>
</dbReference>
<evidence type="ECO:0000313" key="3">
    <source>
        <dbReference type="Proteomes" id="UP000646946"/>
    </source>
</evidence>
<dbReference type="EMBL" id="DVAB01000050">
    <property type="protein sequence ID" value="HIK00978.1"/>
    <property type="molecule type" value="Genomic_DNA"/>
</dbReference>
<comment type="caution">
    <text evidence="2">The sequence shown here is derived from an EMBL/GenBank/DDBJ whole genome shotgun (WGS) entry which is preliminary data.</text>
</comment>
<evidence type="ECO:0000256" key="1">
    <source>
        <dbReference type="SAM" id="Phobius"/>
    </source>
</evidence>
<dbReference type="AlphaFoldDB" id="A0A832V297"/>
<accession>A0A832V297</accession>
<keyword evidence="3" id="KW-1185">Reference proteome</keyword>
<evidence type="ECO:0008006" key="4">
    <source>
        <dbReference type="Google" id="ProtNLM"/>
    </source>
</evidence>
<name>A0A832V297_9ARCH</name>
<feature type="non-terminal residue" evidence="2">
    <location>
        <position position="146"/>
    </location>
</feature>
<sequence length="146" mass="15301">MHPLNTKGITPIIAVILLLMMTIAIAGLAYTWLQRTQVAIQSGVENTTTTLLGGLKVNLKVEGYNTTCTAASSVVSVRVYGRNAGTEPAKNLQLYVADGLLSGASNTTLNPGVTTSWLAASGEACSTWINKTRVGKISSDETSADK</sequence>
<keyword evidence="1" id="KW-1133">Transmembrane helix</keyword>